<dbReference type="GO" id="GO:0005789">
    <property type="term" value="C:endoplasmic reticulum membrane"/>
    <property type="evidence" value="ECO:0007669"/>
    <property type="project" value="TreeGrafter"/>
</dbReference>
<dbReference type="GO" id="GO:0045087">
    <property type="term" value="P:innate immune response"/>
    <property type="evidence" value="ECO:0007669"/>
    <property type="project" value="TreeGrafter"/>
</dbReference>
<dbReference type="GO" id="GO:0002218">
    <property type="term" value="P:activation of innate immune response"/>
    <property type="evidence" value="ECO:0007669"/>
    <property type="project" value="InterPro"/>
</dbReference>
<dbReference type="InterPro" id="IPR038623">
    <property type="entry name" value="STING_C_sf"/>
</dbReference>
<reference evidence="3" key="1">
    <citation type="submission" date="2018-11" db="EMBL/GenBank/DDBJ databases">
        <authorList>
            <person name="Alioto T."/>
            <person name="Alioto T."/>
        </authorList>
    </citation>
    <scope>NUCLEOTIDE SEQUENCE</scope>
</reference>
<dbReference type="Gene3D" id="3.40.50.10140">
    <property type="entry name" value="Toll/interleukin-1 receptor homology (TIR) domain"/>
    <property type="match status" value="2"/>
</dbReference>
<dbReference type="PROSITE" id="PS50104">
    <property type="entry name" value="TIR"/>
    <property type="match status" value="2"/>
</dbReference>
<dbReference type="Pfam" id="PF13676">
    <property type="entry name" value="TIR_2"/>
    <property type="match status" value="1"/>
</dbReference>
<feature type="domain" description="TIR" evidence="2">
    <location>
        <begin position="379"/>
        <end position="512"/>
    </location>
</feature>
<dbReference type="PANTHER" id="PTHR34339">
    <property type="entry name" value="STIMULATOR OF INTERFERON GENES PROTEIN"/>
    <property type="match status" value="1"/>
</dbReference>
<dbReference type="Pfam" id="PF15009">
    <property type="entry name" value="STING_LBD"/>
    <property type="match status" value="2"/>
</dbReference>
<comment type="caution">
    <text evidence="3">The sequence shown here is derived from an EMBL/GenBank/DDBJ whole genome shotgun (WGS) entry which is preliminary data.</text>
</comment>
<dbReference type="EMBL" id="UYJE01003677">
    <property type="protein sequence ID" value="VDI21436.1"/>
    <property type="molecule type" value="Genomic_DNA"/>
</dbReference>
<dbReference type="InterPro" id="IPR029158">
    <property type="entry name" value="STING"/>
</dbReference>
<dbReference type="GO" id="GO:0005776">
    <property type="term" value="C:autophagosome"/>
    <property type="evidence" value="ECO:0007669"/>
    <property type="project" value="TreeGrafter"/>
</dbReference>
<feature type="domain" description="TIR" evidence="2">
    <location>
        <begin position="29"/>
        <end position="163"/>
    </location>
</feature>
<dbReference type="SUPFAM" id="SSF52200">
    <property type="entry name" value="Toll/Interleukin receptor TIR domain"/>
    <property type="match status" value="2"/>
</dbReference>
<dbReference type="PANTHER" id="PTHR34339:SF1">
    <property type="entry name" value="STIMULATOR OF INTERFERON GENES PROTEIN"/>
    <property type="match status" value="1"/>
</dbReference>
<dbReference type="OrthoDB" id="6062466at2759"/>
<name>A0A8B6DNE6_MYTGA</name>
<dbReference type="GO" id="GO:0032481">
    <property type="term" value="P:positive regulation of type I interferon production"/>
    <property type="evidence" value="ECO:0007669"/>
    <property type="project" value="InterPro"/>
</dbReference>
<dbReference type="Gene3D" id="1.20.5.5200">
    <property type="match status" value="2"/>
</dbReference>
<dbReference type="Proteomes" id="UP000596742">
    <property type="component" value="Unassembled WGS sequence"/>
</dbReference>
<dbReference type="AlphaFoldDB" id="A0A8B6DNE6"/>
<sequence length="730" mass="84226">MQLDLFPKMATGRDPNGKDDEDPWLKAVENADVFVMYNNDDEYEISKYIFTIFQNNKVTYVSPEEHIMPGFRTYQAIDQAISASKKMLLILSKESIENFSFSLETLLTLEKSLQTNKLRLIILLKDGLGEENIPKLPMLQLASHVILERNLHEKCIMNVIEMIRADVTIDSVLPAGNLAAGMAWSHFTGYLELVLPELAQGIQKCDWFNDNPGHMPLCLFMLLPHSGRSTGKLGDDDRDVEEVGQIEIIINHRPYSPKVCKVTERDKNGHIKSEYFCVAQYPGAFCALGTIKEEILCSFTKTQRDVEVQRFYHYLNEILNHEKYKQYGVLTKMLMYDDEEKGESATISYQLRKGVHDVIRNQLEKAAEGVKKTEETEHYRDEVCLLYHIKDTKLVFKVKDHLDKNKIRYSQARPASSGERDGDSLSEIERRVRDARWVILFITESSQKDMISMFLAEILSIGIETNSLNVIPVLNGITPAAIPSFMRWAMHICIDRDEDYLDMIVDAVRGKDVSMKSQIPVGNVAYGLAWGFFVNYLKHVLPDFRERVMQCMSKDPIRKYREKSRRNVVVSQQMWEIIPKSCKFRPSLSEVDAEIKGPWKVEKVEKHLHGAKRIFPCNLWHICTRDTDYYFAAEYLTPVKTLYNMHISMIAGLSYEQMMNQREDLTEQLRGILNTASKREEYQEKCGIIVYDDSSDEPLSSVIINTIKKETGHKAEHDALLRYLSKDEEK</sequence>
<dbReference type="GO" id="GO:0061507">
    <property type="term" value="F:2',3'-cyclic GMP-AMP binding"/>
    <property type="evidence" value="ECO:0007669"/>
    <property type="project" value="TreeGrafter"/>
</dbReference>
<dbReference type="InterPro" id="IPR035897">
    <property type="entry name" value="Toll_tir_struct_dom_sf"/>
</dbReference>
<proteinExistence type="predicted"/>
<feature type="region of interest" description="Disordered" evidence="1">
    <location>
        <begin position="1"/>
        <end position="22"/>
    </location>
</feature>
<evidence type="ECO:0000256" key="1">
    <source>
        <dbReference type="SAM" id="MobiDB-lite"/>
    </source>
</evidence>
<evidence type="ECO:0000259" key="2">
    <source>
        <dbReference type="PROSITE" id="PS50104"/>
    </source>
</evidence>
<dbReference type="Gene3D" id="3.40.50.12100">
    <property type="entry name" value="Stimulator of interferon genes protein"/>
    <property type="match status" value="2"/>
</dbReference>
<dbReference type="GO" id="GO:0035438">
    <property type="term" value="F:cyclic-di-GMP binding"/>
    <property type="evidence" value="ECO:0007669"/>
    <property type="project" value="TreeGrafter"/>
</dbReference>
<evidence type="ECO:0000313" key="3">
    <source>
        <dbReference type="EMBL" id="VDI21436.1"/>
    </source>
</evidence>
<dbReference type="InterPro" id="IPR000157">
    <property type="entry name" value="TIR_dom"/>
</dbReference>
<evidence type="ECO:0000313" key="4">
    <source>
        <dbReference type="Proteomes" id="UP000596742"/>
    </source>
</evidence>
<dbReference type="GO" id="GO:0016239">
    <property type="term" value="P:positive regulation of macroautophagy"/>
    <property type="evidence" value="ECO:0007669"/>
    <property type="project" value="TreeGrafter"/>
</dbReference>
<gene>
    <name evidence="3" type="ORF">MGAL_10B013176</name>
</gene>
<organism evidence="3 4">
    <name type="scientific">Mytilus galloprovincialis</name>
    <name type="common">Mediterranean mussel</name>
    <dbReference type="NCBI Taxonomy" id="29158"/>
    <lineage>
        <taxon>Eukaryota</taxon>
        <taxon>Metazoa</taxon>
        <taxon>Spiralia</taxon>
        <taxon>Lophotrochozoa</taxon>
        <taxon>Mollusca</taxon>
        <taxon>Bivalvia</taxon>
        <taxon>Autobranchia</taxon>
        <taxon>Pteriomorphia</taxon>
        <taxon>Mytilida</taxon>
        <taxon>Mytiloidea</taxon>
        <taxon>Mytilidae</taxon>
        <taxon>Mytilinae</taxon>
        <taxon>Mytilus</taxon>
    </lineage>
</organism>
<dbReference type="GO" id="GO:0007165">
    <property type="term" value="P:signal transduction"/>
    <property type="evidence" value="ECO:0007669"/>
    <property type="project" value="InterPro"/>
</dbReference>
<dbReference type="GO" id="GO:0000045">
    <property type="term" value="P:autophagosome assembly"/>
    <property type="evidence" value="ECO:0007669"/>
    <property type="project" value="TreeGrafter"/>
</dbReference>
<keyword evidence="4" id="KW-1185">Reference proteome</keyword>
<accession>A0A8B6DNE6</accession>
<protein>
    <recommendedName>
        <fullName evidence="2">TIR domain-containing protein</fullName>
    </recommendedName>
</protein>
<dbReference type="InterPro" id="IPR055432">
    <property type="entry name" value="STING_LBD"/>
</dbReference>
<dbReference type="GO" id="GO:0061709">
    <property type="term" value="P:reticulophagy"/>
    <property type="evidence" value="ECO:0007669"/>
    <property type="project" value="TreeGrafter"/>
</dbReference>